<keyword evidence="3 7" id="KW-0347">Helicase</keyword>
<keyword evidence="9" id="KW-1185">Reference proteome</keyword>
<accession>A0AAN2QWS1</accession>
<evidence type="ECO:0000313" key="7">
    <source>
        <dbReference type="EMBL" id="CUW17526.1"/>
    </source>
</evidence>
<dbReference type="SUPFAM" id="SSF52540">
    <property type="entry name" value="P-loop containing nucleoside triphosphate hydrolases"/>
    <property type="match status" value="1"/>
</dbReference>
<evidence type="ECO:0000313" key="8">
    <source>
        <dbReference type="Proteomes" id="UP000198868"/>
    </source>
</evidence>
<keyword evidence="4" id="KW-0067">ATP-binding</keyword>
<name>A0AAN2QWS1_9LACO</name>
<comment type="caution">
    <text evidence="7">The sequence shown here is derived from an EMBL/GenBank/DDBJ whole genome shotgun (WGS) entry which is preliminary data.</text>
</comment>
<dbReference type="EMBL" id="FBTB01000019">
    <property type="protein sequence ID" value="CUW14947.1"/>
    <property type="molecule type" value="Genomic_DNA"/>
</dbReference>
<dbReference type="InterPro" id="IPR050534">
    <property type="entry name" value="Coronavir_polyprotein_1ab"/>
</dbReference>
<dbReference type="GO" id="GO:0043139">
    <property type="term" value="F:5'-3' DNA helicase activity"/>
    <property type="evidence" value="ECO:0007669"/>
    <property type="project" value="TreeGrafter"/>
</dbReference>
<dbReference type="Gene3D" id="3.40.50.300">
    <property type="entry name" value="P-loop containing nucleotide triphosphate hydrolases"/>
    <property type="match status" value="1"/>
</dbReference>
<keyword evidence="1" id="KW-0547">Nucleotide-binding</keyword>
<dbReference type="Proteomes" id="UP000198868">
    <property type="component" value="Unassembled WGS sequence"/>
</dbReference>
<evidence type="ECO:0000256" key="1">
    <source>
        <dbReference type="ARBA" id="ARBA00022741"/>
    </source>
</evidence>
<evidence type="ECO:0000256" key="3">
    <source>
        <dbReference type="ARBA" id="ARBA00022806"/>
    </source>
</evidence>
<dbReference type="EMBL" id="FBTU01000024">
    <property type="protein sequence ID" value="CUW17526.1"/>
    <property type="molecule type" value="Genomic_DNA"/>
</dbReference>
<dbReference type="GeneID" id="34301307"/>
<evidence type="ECO:0000256" key="4">
    <source>
        <dbReference type="ARBA" id="ARBA00022840"/>
    </source>
</evidence>
<keyword evidence="2" id="KW-0378">Hydrolase</keyword>
<proteinExistence type="predicted"/>
<evidence type="ECO:0000313" key="9">
    <source>
        <dbReference type="Proteomes" id="UP000199047"/>
    </source>
</evidence>
<dbReference type="Proteomes" id="UP000199047">
    <property type="component" value="Unassembled WGS sequence"/>
</dbReference>
<dbReference type="PANTHER" id="PTHR43788:SF8">
    <property type="entry name" value="DNA-BINDING PROTEIN SMUBP-2"/>
    <property type="match status" value="1"/>
</dbReference>
<evidence type="ECO:0000259" key="5">
    <source>
        <dbReference type="Pfam" id="PF13087"/>
    </source>
</evidence>
<sequence>MISKENNLENSQAINEANLITLSDIYVISPFRIVAKEMKRIKQPTGIEEEEFKRWKENNVGTVHKFQGKEAKAVFFILGADENSAGSVTWATREPNLLNVAVTRAKKEFYLIGDKKAFAKFKNLDVVAECMSFNASPEWQIVQSGMVHTELVKPEPTVIDVSARREHNNSMNLESNVKQIVIGSVNYWVKSNYHRIYVKILSVPHTNKFFYDLDELAWSIDPDSEFTDYQIETAVLAFKHVNKMGDLDER</sequence>
<dbReference type="GO" id="GO:0005524">
    <property type="term" value="F:ATP binding"/>
    <property type="evidence" value="ECO:0007669"/>
    <property type="project" value="UniProtKB-KW"/>
</dbReference>
<reference evidence="8 9" key="1">
    <citation type="submission" date="2015-12" db="EMBL/GenBank/DDBJ databases">
        <authorList>
            <person name="Andreevskaya M."/>
        </authorList>
    </citation>
    <scope>NUCLEOTIDE SEQUENCE [LARGE SCALE GENOMIC DNA]</scope>
    <source>
        <strain evidence="6 9">KSL4-2</strain>
        <strain evidence="7 8">PL111</strain>
    </source>
</reference>
<dbReference type="InterPro" id="IPR041679">
    <property type="entry name" value="DNA2/NAM7-like_C"/>
</dbReference>
<organism evidence="7 8">
    <name type="scientific">Leuconostoc inhae</name>
    <dbReference type="NCBI Taxonomy" id="178001"/>
    <lineage>
        <taxon>Bacteria</taxon>
        <taxon>Bacillati</taxon>
        <taxon>Bacillota</taxon>
        <taxon>Bacilli</taxon>
        <taxon>Lactobacillales</taxon>
        <taxon>Lactobacillaceae</taxon>
        <taxon>Leuconostoc</taxon>
    </lineage>
</organism>
<dbReference type="AlphaFoldDB" id="A0AAN2QWS1"/>
<dbReference type="GO" id="GO:0016787">
    <property type="term" value="F:hydrolase activity"/>
    <property type="evidence" value="ECO:0007669"/>
    <property type="project" value="UniProtKB-KW"/>
</dbReference>
<dbReference type="PANTHER" id="PTHR43788">
    <property type="entry name" value="DNA2/NAM7 HELICASE FAMILY MEMBER"/>
    <property type="match status" value="1"/>
</dbReference>
<protein>
    <submittedName>
        <fullName evidence="7">Superfamily I DNA/RNA helicase protein</fullName>
    </submittedName>
</protein>
<evidence type="ECO:0000313" key="6">
    <source>
        <dbReference type="EMBL" id="CUW14947.1"/>
    </source>
</evidence>
<dbReference type="Pfam" id="PF13087">
    <property type="entry name" value="AAA_12"/>
    <property type="match status" value="1"/>
</dbReference>
<evidence type="ECO:0000256" key="2">
    <source>
        <dbReference type="ARBA" id="ARBA00022801"/>
    </source>
</evidence>
<dbReference type="InterPro" id="IPR027417">
    <property type="entry name" value="P-loop_NTPase"/>
</dbReference>
<feature type="domain" description="DNA2/NAM7 helicase-like C-terminal" evidence="5">
    <location>
        <begin position="20"/>
        <end position="116"/>
    </location>
</feature>
<gene>
    <name evidence="6" type="ORF">KSL4_0302</name>
    <name evidence="7" type="ORF">PL111_1393</name>
</gene>
<dbReference type="RefSeq" id="WP_013231265.1">
    <property type="nucleotide sequence ID" value="NZ_FBSX01000025.1"/>
</dbReference>